<feature type="chain" id="PRO_5029591895" description="PDZ domain-containing protein" evidence="1">
    <location>
        <begin position="25"/>
        <end position="615"/>
    </location>
</feature>
<dbReference type="SUPFAM" id="SSF50156">
    <property type="entry name" value="PDZ domain-like"/>
    <property type="match status" value="1"/>
</dbReference>
<accession>A0A7I9VTB9</accession>
<dbReference type="Gene3D" id="3.50.30.30">
    <property type="match status" value="1"/>
</dbReference>
<dbReference type="RefSeq" id="WP_176068814.1">
    <property type="nucleotide sequence ID" value="NZ_BJTG01000013.1"/>
</dbReference>
<keyword evidence="4" id="KW-1185">Reference proteome</keyword>
<feature type="signal peptide" evidence="1">
    <location>
        <begin position="1"/>
        <end position="24"/>
    </location>
</feature>
<dbReference type="SMART" id="SM00228">
    <property type="entry name" value="PDZ"/>
    <property type="match status" value="1"/>
</dbReference>
<dbReference type="GO" id="GO:0008235">
    <property type="term" value="F:metalloexopeptidase activity"/>
    <property type="evidence" value="ECO:0007669"/>
    <property type="project" value="InterPro"/>
</dbReference>
<dbReference type="PROSITE" id="PS50106">
    <property type="entry name" value="PDZ"/>
    <property type="match status" value="1"/>
</dbReference>
<dbReference type="InterPro" id="IPR046450">
    <property type="entry name" value="PA_dom_sf"/>
</dbReference>
<dbReference type="Pfam" id="PF17820">
    <property type="entry name" value="PDZ_6"/>
    <property type="match status" value="1"/>
</dbReference>
<dbReference type="PANTHER" id="PTHR12147">
    <property type="entry name" value="METALLOPEPTIDASE M28 FAMILY MEMBER"/>
    <property type="match status" value="1"/>
</dbReference>
<dbReference type="InterPro" id="IPR045175">
    <property type="entry name" value="M28_fam"/>
</dbReference>
<dbReference type="AlphaFoldDB" id="A0A7I9VTB9"/>
<dbReference type="SUPFAM" id="SSF53187">
    <property type="entry name" value="Zn-dependent exopeptidases"/>
    <property type="match status" value="1"/>
</dbReference>
<dbReference type="InterPro" id="IPR041489">
    <property type="entry name" value="PDZ_6"/>
</dbReference>
<dbReference type="SUPFAM" id="SSF52025">
    <property type="entry name" value="PA domain"/>
    <property type="match status" value="1"/>
</dbReference>
<feature type="domain" description="PDZ" evidence="2">
    <location>
        <begin position="521"/>
        <end position="587"/>
    </location>
</feature>
<dbReference type="EMBL" id="BJTG01000013">
    <property type="protein sequence ID" value="GEJ59380.1"/>
    <property type="molecule type" value="Genomic_DNA"/>
</dbReference>
<sequence>MRTHRALVAALAALACASTATSTATGNANGTANGTADALIQPGDLLRDAAWLADPARTGRGVGTPGNAAAAAFIAGRMRELGLAPGGSEGYLQPFEAPVGAKLAGENALRVGGRALALGQDFQPFTFSADGAAEGELVWAGYGITAPEVGYDDYAGLEVKGKVVLVAAHFPDERDPASPFRDPQRYHLGEWRTKAMNARDHGAAAILAVRDDWNHPGPDALEPWRGQVSSRAGILAARVTLSALRAAGVDAAALAAPTQLDRRPRSRPLGIAARLAAGVAQEEARTENVVGLLRGADSAAGCVVLGAHFDHLGYGGETSLAPGVHAVHPGADDNASGVAALLGVARALAGGPPPRRTVAFAAFSGEELGLLGSSFFVKHPPAGCAPEAEQLMVNLDMVGRPQEGKVYVQGADTARGGQERAARLAAAAPPIPLRLAFGGSGYGPSDHTSFFAAGVPVLFLFTGAHADYHRPSDTADKLDAAGLAAVARLAARAVRDAADAPARFEVVRTAPPPGALAGGPGERARGYGAYLGTIPDFEARKEPGVAVSAVKPGSPAEQAGVRRGDVLLQIGATRLMGLEDLAAALRSHRAGDVVEVVWVQGGATRRAQVTLGERR</sequence>
<dbReference type="InterPro" id="IPR007484">
    <property type="entry name" value="Peptidase_M28"/>
</dbReference>
<dbReference type="PANTHER" id="PTHR12147:SF26">
    <property type="entry name" value="PEPTIDASE M28 DOMAIN-CONTAINING PROTEIN"/>
    <property type="match status" value="1"/>
</dbReference>
<dbReference type="Proteomes" id="UP000503640">
    <property type="component" value="Unassembled WGS sequence"/>
</dbReference>
<evidence type="ECO:0000313" key="4">
    <source>
        <dbReference type="Proteomes" id="UP000503640"/>
    </source>
</evidence>
<dbReference type="InterPro" id="IPR001478">
    <property type="entry name" value="PDZ"/>
</dbReference>
<gene>
    <name evidence="3" type="ORF">AMYX_41210</name>
</gene>
<proteinExistence type="predicted"/>
<dbReference type="Pfam" id="PF04389">
    <property type="entry name" value="Peptidase_M28"/>
    <property type="match status" value="1"/>
</dbReference>
<evidence type="ECO:0000256" key="1">
    <source>
        <dbReference type="SAM" id="SignalP"/>
    </source>
</evidence>
<name>A0A7I9VTB9_9BACT</name>
<dbReference type="PROSITE" id="PS51257">
    <property type="entry name" value="PROKAR_LIPOPROTEIN"/>
    <property type="match status" value="1"/>
</dbReference>
<evidence type="ECO:0000313" key="3">
    <source>
        <dbReference type="EMBL" id="GEJ59380.1"/>
    </source>
</evidence>
<keyword evidence="1" id="KW-0732">Signal</keyword>
<reference evidence="4" key="1">
    <citation type="journal article" date="2020" name="Appl. Environ. Microbiol.">
        <title>Diazotrophic Anaeromyxobacter Isolates from Soils.</title>
        <authorList>
            <person name="Masuda Y."/>
            <person name="Yamanaka H."/>
            <person name="Xu Z.X."/>
            <person name="Shiratori Y."/>
            <person name="Aono T."/>
            <person name="Amachi S."/>
            <person name="Senoo K."/>
            <person name="Itoh H."/>
        </authorList>
    </citation>
    <scope>NUCLEOTIDE SEQUENCE [LARGE SCALE GENOMIC DNA]</scope>
    <source>
        <strain evidence="4">R267</strain>
    </source>
</reference>
<dbReference type="GO" id="GO:0006508">
    <property type="term" value="P:proteolysis"/>
    <property type="evidence" value="ECO:0007669"/>
    <property type="project" value="InterPro"/>
</dbReference>
<dbReference type="Gene3D" id="2.30.42.10">
    <property type="match status" value="1"/>
</dbReference>
<evidence type="ECO:0000259" key="2">
    <source>
        <dbReference type="PROSITE" id="PS50106"/>
    </source>
</evidence>
<dbReference type="InterPro" id="IPR036034">
    <property type="entry name" value="PDZ_sf"/>
</dbReference>
<dbReference type="Gene3D" id="3.40.630.10">
    <property type="entry name" value="Zn peptidases"/>
    <property type="match status" value="1"/>
</dbReference>
<protein>
    <recommendedName>
        <fullName evidence="2">PDZ domain-containing protein</fullName>
    </recommendedName>
</protein>
<comment type="caution">
    <text evidence="3">The sequence shown here is derived from an EMBL/GenBank/DDBJ whole genome shotgun (WGS) entry which is preliminary data.</text>
</comment>
<organism evidence="3 4">
    <name type="scientific">Anaeromyxobacter diazotrophicus</name>
    <dbReference type="NCBI Taxonomy" id="2590199"/>
    <lineage>
        <taxon>Bacteria</taxon>
        <taxon>Pseudomonadati</taxon>
        <taxon>Myxococcota</taxon>
        <taxon>Myxococcia</taxon>
        <taxon>Myxococcales</taxon>
        <taxon>Cystobacterineae</taxon>
        <taxon>Anaeromyxobacteraceae</taxon>
        <taxon>Anaeromyxobacter</taxon>
    </lineage>
</organism>